<keyword evidence="1" id="KW-0472">Membrane</keyword>
<reference evidence="3" key="1">
    <citation type="journal article" date="2019" name="Int. J. Syst. Evol. Microbiol.">
        <title>The Global Catalogue of Microorganisms (GCM) 10K type strain sequencing project: providing services to taxonomists for standard genome sequencing and annotation.</title>
        <authorList>
            <consortium name="The Broad Institute Genomics Platform"/>
            <consortium name="The Broad Institute Genome Sequencing Center for Infectious Disease"/>
            <person name="Wu L."/>
            <person name="Ma J."/>
        </authorList>
    </citation>
    <scope>NUCLEOTIDE SEQUENCE [LARGE SCALE GENOMIC DNA]</scope>
    <source>
        <strain evidence="3">CGMCC 4.7677</strain>
    </source>
</reference>
<sequence>MVAVNTEPRSGLYLPPVARYLMGAGAVLAPLLVAVGVALNLDIAGTTNTAIAQQVADNLGDYRTQAWLTAVSALLWVPAVLTAGRVARWNSPRLGLTGTVLAFGMAIPIGLDTEALAYVALKNGVPMPVTVAMMDTADNTPHWSVFFVFFAGLIGLILLGVAILRGHAAPPWAGVALILAAVAVPVSWFAGSGIAVLVSWLVLAAGFAGCAQALITHREA</sequence>
<proteinExistence type="predicted"/>
<comment type="caution">
    <text evidence="2">The sequence shown here is derived from an EMBL/GenBank/DDBJ whole genome shotgun (WGS) entry which is preliminary data.</text>
</comment>
<feature type="transmembrane region" description="Helical" evidence="1">
    <location>
        <begin position="141"/>
        <end position="164"/>
    </location>
</feature>
<feature type="transmembrane region" description="Helical" evidence="1">
    <location>
        <begin position="99"/>
        <end position="121"/>
    </location>
</feature>
<evidence type="ECO:0000313" key="2">
    <source>
        <dbReference type="EMBL" id="GHE75595.1"/>
    </source>
</evidence>
<feature type="transmembrane region" description="Helical" evidence="1">
    <location>
        <begin position="20"/>
        <end position="39"/>
    </location>
</feature>
<feature type="transmembrane region" description="Helical" evidence="1">
    <location>
        <begin position="197"/>
        <end position="215"/>
    </location>
</feature>
<evidence type="ECO:0000256" key="1">
    <source>
        <dbReference type="SAM" id="Phobius"/>
    </source>
</evidence>
<name>A0ABQ3ICJ8_9PSEU</name>
<dbReference type="EMBL" id="BNAU01000001">
    <property type="protein sequence ID" value="GHE75595.1"/>
    <property type="molecule type" value="Genomic_DNA"/>
</dbReference>
<dbReference type="Proteomes" id="UP000605897">
    <property type="component" value="Unassembled WGS sequence"/>
</dbReference>
<dbReference type="RefSeq" id="WP_191242437.1">
    <property type="nucleotide sequence ID" value="NZ_BNAU01000001.1"/>
</dbReference>
<organism evidence="2 3">
    <name type="scientific">Amycolatopsis deserti</name>
    <dbReference type="NCBI Taxonomy" id="185696"/>
    <lineage>
        <taxon>Bacteria</taxon>
        <taxon>Bacillati</taxon>
        <taxon>Actinomycetota</taxon>
        <taxon>Actinomycetes</taxon>
        <taxon>Pseudonocardiales</taxon>
        <taxon>Pseudonocardiaceae</taxon>
        <taxon>Amycolatopsis</taxon>
    </lineage>
</organism>
<feature type="transmembrane region" description="Helical" evidence="1">
    <location>
        <begin position="171"/>
        <end position="191"/>
    </location>
</feature>
<protein>
    <recommendedName>
        <fullName evidence="4">DUF4386 family protein</fullName>
    </recommendedName>
</protein>
<keyword evidence="3" id="KW-1185">Reference proteome</keyword>
<keyword evidence="1" id="KW-1133">Transmembrane helix</keyword>
<accession>A0ABQ3ICJ8</accession>
<feature type="transmembrane region" description="Helical" evidence="1">
    <location>
        <begin position="66"/>
        <end position="87"/>
    </location>
</feature>
<keyword evidence="1" id="KW-0812">Transmembrane</keyword>
<evidence type="ECO:0008006" key="4">
    <source>
        <dbReference type="Google" id="ProtNLM"/>
    </source>
</evidence>
<gene>
    <name evidence="2" type="ORF">GCM10017786_00380</name>
</gene>
<evidence type="ECO:0000313" key="3">
    <source>
        <dbReference type="Proteomes" id="UP000605897"/>
    </source>
</evidence>